<feature type="chain" id="PRO_5026840335" description="peptidoglycan lytic exotransglycosylase" evidence="6">
    <location>
        <begin position="21"/>
        <end position="389"/>
    </location>
</feature>
<evidence type="ECO:0000256" key="2">
    <source>
        <dbReference type="ARBA" id="ARBA00012587"/>
    </source>
</evidence>
<dbReference type="InterPro" id="IPR010611">
    <property type="entry name" value="3D_dom"/>
</dbReference>
<proteinExistence type="predicted"/>
<dbReference type="RefSeq" id="WP_152217570.1">
    <property type="nucleotide sequence ID" value="NZ_JBAQYD010000193.1"/>
</dbReference>
<evidence type="ECO:0000256" key="4">
    <source>
        <dbReference type="ARBA" id="ARBA00023316"/>
    </source>
</evidence>
<keyword evidence="6" id="KW-0732">Signal</keyword>
<dbReference type="GO" id="GO:0019867">
    <property type="term" value="C:outer membrane"/>
    <property type="evidence" value="ECO:0007669"/>
    <property type="project" value="InterPro"/>
</dbReference>
<keyword evidence="3" id="KW-0456">Lyase</keyword>
<keyword evidence="4" id="KW-0961">Cell wall biogenesis/degradation</keyword>
<feature type="domain" description="Lytic transglycosylase MltA" evidence="7">
    <location>
        <begin position="139"/>
        <end position="281"/>
    </location>
</feature>
<protein>
    <recommendedName>
        <fullName evidence="2">peptidoglycan lytic exotransglycosylase</fullName>
        <ecNumber evidence="2">4.2.2.n1</ecNumber>
    </recommendedName>
    <alternativeName>
        <fullName evidence="5">Murein hydrolase A</fullName>
    </alternativeName>
</protein>
<name>A0A6N6VCN8_9HYPH</name>
<dbReference type="PANTHER" id="PTHR30124">
    <property type="entry name" value="MEMBRANE-BOUND LYTIC MUREIN TRANSGLYCOSYLASE A"/>
    <property type="match status" value="1"/>
</dbReference>
<evidence type="ECO:0000256" key="5">
    <source>
        <dbReference type="ARBA" id="ARBA00030918"/>
    </source>
</evidence>
<dbReference type="InterPro" id="IPR005300">
    <property type="entry name" value="MltA_B"/>
</dbReference>
<dbReference type="Pfam" id="PF06725">
    <property type="entry name" value="3D"/>
    <property type="match status" value="1"/>
</dbReference>
<dbReference type="GO" id="GO:0008933">
    <property type="term" value="F:peptidoglycan lytic transglycosylase activity"/>
    <property type="evidence" value="ECO:0007669"/>
    <property type="project" value="TreeGrafter"/>
</dbReference>
<dbReference type="InterPro" id="IPR036908">
    <property type="entry name" value="RlpA-like_sf"/>
</dbReference>
<keyword evidence="9" id="KW-1185">Reference proteome</keyword>
<dbReference type="EC" id="4.2.2.n1" evidence="2"/>
<evidence type="ECO:0000256" key="3">
    <source>
        <dbReference type="ARBA" id="ARBA00023239"/>
    </source>
</evidence>
<dbReference type="GO" id="GO:0009253">
    <property type="term" value="P:peptidoglycan catabolic process"/>
    <property type="evidence" value="ECO:0007669"/>
    <property type="project" value="TreeGrafter"/>
</dbReference>
<dbReference type="InterPro" id="IPR026044">
    <property type="entry name" value="MltA"/>
</dbReference>
<dbReference type="SMART" id="SM00925">
    <property type="entry name" value="MltA"/>
    <property type="match status" value="1"/>
</dbReference>
<evidence type="ECO:0000256" key="6">
    <source>
        <dbReference type="SAM" id="SignalP"/>
    </source>
</evidence>
<comment type="caution">
    <text evidence="8">The sequence shown here is derived from an EMBL/GenBank/DDBJ whole genome shotgun (WGS) entry which is preliminary data.</text>
</comment>
<dbReference type="SUPFAM" id="SSF50685">
    <property type="entry name" value="Barwin-like endoglucanases"/>
    <property type="match status" value="1"/>
</dbReference>
<dbReference type="AlphaFoldDB" id="A0A6N6VCN8"/>
<gene>
    <name evidence="8" type="ORF">F2P47_16920</name>
</gene>
<evidence type="ECO:0000256" key="1">
    <source>
        <dbReference type="ARBA" id="ARBA00001420"/>
    </source>
</evidence>
<dbReference type="PANTHER" id="PTHR30124:SF0">
    <property type="entry name" value="MEMBRANE-BOUND LYTIC MUREIN TRANSGLYCOSYLASE A"/>
    <property type="match status" value="1"/>
</dbReference>
<dbReference type="PROSITE" id="PS51257">
    <property type="entry name" value="PROKAR_LIPOPROTEIN"/>
    <property type="match status" value="1"/>
</dbReference>
<feature type="signal peptide" evidence="6">
    <location>
        <begin position="1"/>
        <end position="20"/>
    </location>
</feature>
<comment type="catalytic activity">
    <reaction evidence="1">
        <text>Exolytic cleavage of the (1-&gt;4)-beta-glycosidic linkage between N-acetylmuramic acid (MurNAc) and N-acetylglucosamine (GlcNAc) residues in peptidoglycan, from either the reducing or the non-reducing ends of the peptidoglycan chains, with concomitant formation of a 1,6-anhydrobond in the MurNAc residue.</text>
        <dbReference type="EC" id="4.2.2.n1"/>
    </reaction>
</comment>
<dbReference type="GO" id="GO:0009254">
    <property type="term" value="P:peptidoglycan turnover"/>
    <property type="evidence" value="ECO:0007669"/>
    <property type="project" value="InterPro"/>
</dbReference>
<dbReference type="Proteomes" id="UP000468901">
    <property type="component" value="Unassembled WGS sequence"/>
</dbReference>
<dbReference type="GO" id="GO:0071555">
    <property type="term" value="P:cell wall organization"/>
    <property type="evidence" value="ECO:0007669"/>
    <property type="project" value="UniProtKB-KW"/>
</dbReference>
<dbReference type="CDD" id="cd14668">
    <property type="entry name" value="mlta_B"/>
    <property type="match status" value="1"/>
</dbReference>
<dbReference type="CDD" id="cd14485">
    <property type="entry name" value="mltA_like_LT_A"/>
    <property type="match status" value="1"/>
</dbReference>
<organism evidence="8 9">
    <name type="scientific">Parvibaculum sedimenti</name>
    <dbReference type="NCBI Taxonomy" id="2608632"/>
    <lineage>
        <taxon>Bacteria</taxon>
        <taxon>Pseudomonadati</taxon>
        <taxon>Pseudomonadota</taxon>
        <taxon>Alphaproteobacteria</taxon>
        <taxon>Hyphomicrobiales</taxon>
        <taxon>Parvibaculaceae</taxon>
        <taxon>Parvibaculum</taxon>
    </lineage>
</organism>
<dbReference type="GO" id="GO:0004553">
    <property type="term" value="F:hydrolase activity, hydrolyzing O-glycosyl compounds"/>
    <property type="evidence" value="ECO:0007669"/>
    <property type="project" value="InterPro"/>
</dbReference>
<accession>A0A6N6VCN8</accession>
<dbReference type="Pfam" id="PF03562">
    <property type="entry name" value="MltA"/>
    <property type="match status" value="1"/>
</dbReference>
<dbReference type="Gene3D" id="2.40.40.10">
    <property type="entry name" value="RlpA-like domain"/>
    <property type="match status" value="1"/>
</dbReference>
<evidence type="ECO:0000259" key="7">
    <source>
        <dbReference type="SMART" id="SM00925"/>
    </source>
</evidence>
<dbReference type="EMBL" id="WESC01000021">
    <property type="protein sequence ID" value="KAB7738485.1"/>
    <property type="molecule type" value="Genomic_DNA"/>
</dbReference>
<evidence type="ECO:0000313" key="8">
    <source>
        <dbReference type="EMBL" id="KAB7738485.1"/>
    </source>
</evidence>
<evidence type="ECO:0000313" key="9">
    <source>
        <dbReference type="Proteomes" id="UP000468901"/>
    </source>
</evidence>
<dbReference type="PIRSF" id="PIRSF019422">
    <property type="entry name" value="MltA"/>
    <property type="match status" value="1"/>
</dbReference>
<dbReference type="Gene3D" id="2.40.240.50">
    <property type="entry name" value="Barwin-like endoglucanases"/>
    <property type="match status" value="1"/>
</dbReference>
<sequence>MRYATAGLAGLVLLAVSACGSGEASMMETRASAEAGSGPVSFAALPGWQNDDHAAALATFRRSCARILELNGADPLDPKASEARRYGTAADWQEACAAANEVGSGKQAARRYFETWFQPVRIGNASDVNPLFTGYFEPVMKGSLTRHGPYQTPIISFPPEYAAARASGRELPTRSQIEAALADGRLDAKRLALVWLADPIDAFFLHIQGSGRVQLDNGGVMRLAFSAKNNRPYLAIGKVLIERGEISKDEISMQTIRAWLEAHPAEVKPLLSRNDSYIFFKRLNGTAPEAGPPGAEKVSLTPGRSLAVDRSFHPLGSLLWLDSRYPTPDGSGHKPLRRLMVAQDTGSAIRGEQRGDVFWGATADAAEIAGRMKEPGELIALLPKSLAAR</sequence>
<reference evidence="8 9" key="1">
    <citation type="submission" date="2019-09" db="EMBL/GenBank/DDBJ databases">
        <title>Parvibaculum sedimenti sp. nov., isolated from sediment.</title>
        <authorList>
            <person name="Wang Y."/>
        </authorList>
    </citation>
    <scope>NUCLEOTIDE SEQUENCE [LARGE SCALE GENOMIC DNA]</scope>
    <source>
        <strain evidence="8 9">HXT-9</strain>
    </source>
</reference>